<keyword evidence="4" id="KW-1185">Reference proteome</keyword>
<evidence type="ECO:0000256" key="2">
    <source>
        <dbReference type="SAM" id="MobiDB-lite"/>
    </source>
</evidence>
<dbReference type="AlphaFoldDB" id="A0A7J0D974"/>
<dbReference type="Proteomes" id="UP000585474">
    <property type="component" value="Unassembled WGS sequence"/>
</dbReference>
<dbReference type="PANTHER" id="PTHR48006">
    <property type="entry name" value="LEUCINE-RICH REPEAT-CONTAINING PROTEIN DDB_G0281931-RELATED"/>
    <property type="match status" value="1"/>
</dbReference>
<proteinExistence type="predicted"/>
<dbReference type="GO" id="GO:0016020">
    <property type="term" value="C:membrane"/>
    <property type="evidence" value="ECO:0007669"/>
    <property type="project" value="UniProtKB-SubCell"/>
</dbReference>
<name>A0A7J0D974_9ERIC</name>
<dbReference type="OrthoDB" id="4062651at2759"/>
<feature type="region of interest" description="Disordered" evidence="2">
    <location>
        <begin position="285"/>
        <end position="312"/>
    </location>
</feature>
<dbReference type="InterPro" id="IPR051824">
    <property type="entry name" value="LRR_Rcpt-Like_S/T_Kinase"/>
</dbReference>
<dbReference type="Gene3D" id="1.10.510.10">
    <property type="entry name" value="Transferase(Phosphotransferase) domain 1"/>
    <property type="match status" value="1"/>
</dbReference>
<evidence type="ECO:0008006" key="5">
    <source>
        <dbReference type="Google" id="ProtNLM"/>
    </source>
</evidence>
<evidence type="ECO:0000256" key="1">
    <source>
        <dbReference type="ARBA" id="ARBA00004479"/>
    </source>
</evidence>
<evidence type="ECO:0000313" key="4">
    <source>
        <dbReference type="Proteomes" id="UP000585474"/>
    </source>
</evidence>
<comment type="caution">
    <text evidence="3">The sequence shown here is derived from an EMBL/GenBank/DDBJ whole genome shotgun (WGS) entry which is preliminary data.</text>
</comment>
<reference evidence="4" key="1">
    <citation type="submission" date="2019-07" db="EMBL/GenBank/DDBJ databases">
        <title>De Novo Assembly of kiwifruit Actinidia rufa.</title>
        <authorList>
            <person name="Sugita-Konishi S."/>
            <person name="Sato K."/>
            <person name="Mori E."/>
            <person name="Abe Y."/>
            <person name="Kisaki G."/>
            <person name="Hamano K."/>
            <person name="Suezawa K."/>
            <person name="Otani M."/>
            <person name="Fukuda T."/>
            <person name="Manabe T."/>
            <person name="Gomi K."/>
            <person name="Tabuchi M."/>
            <person name="Akimitsu K."/>
            <person name="Kataoka I."/>
        </authorList>
    </citation>
    <scope>NUCLEOTIDE SEQUENCE [LARGE SCALE GENOMIC DNA]</scope>
    <source>
        <strain evidence="4">cv. Fuchu</strain>
    </source>
</reference>
<dbReference type="EMBL" id="BJWL01000106">
    <property type="protein sequence ID" value="GFS30160.1"/>
    <property type="molecule type" value="Genomic_DNA"/>
</dbReference>
<dbReference type="PANTHER" id="PTHR48006:SF84">
    <property type="entry name" value="REPEAT TRANSMEMBRANE PROTEIN KINASE, PUTATIVE, EXPRESSED-RELATED"/>
    <property type="match status" value="1"/>
</dbReference>
<accession>A0A7J0D974</accession>
<protein>
    <recommendedName>
        <fullName evidence="5">Leucine-rich repeat protein kinase family protein</fullName>
    </recommendedName>
</protein>
<dbReference type="SUPFAM" id="SSF56112">
    <property type="entry name" value="Protein kinase-like (PK-like)"/>
    <property type="match status" value="1"/>
</dbReference>
<evidence type="ECO:0000313" key="3">
    <source>
        <dbReference type="EMBL" id="GFS30160.1"/>
    </source>
</evidence>
<feature type="compositionally biased region" description="Basic residues" evidence="2">
    <location>
        <begin position="296"/>
        <end position="305"/>
    </location>
</feature>
<sequence length="373" mass="41480">MLNEEESRVFTELRGTTGYMDPEFITTSMLTCASDIYSFGFVALQILSGQSFIEPDLVAGDQLTSKFLYLPAMDVAMGKCTLEDFEDPRLNGNINREDFEAVFQIAVQCTAKSSKHRPCVGLAVDEMEKAWKKHSCRKGSKEGDEFIRNSMIKIIRNQKKSNWIDRCGFPATIVVVEIWASNQQSILLGLLSTGPRDSGGDRSSQVLYLAQGRGGDNTLALGDLTSTLKVAMASSMEMAKARFHAERWTRFTSVKRGATVVVEIWASNQQSILLGLLGTGPWVLKGRPAQTDRNKGPGRGRSKPLRRGDQTKMTTADVVMGRVRGSRRDPRKDEYGRDLGYVGDIIGEIAIWRVSRNCWCRDGENLAMSSFHV</sequence>
<gene>
    <name evidence="3" type="ORF">Acr_00g0010510</name>
</gene>
<organism evidence="3 4">
    <name type="scientific">Actinidia rufa</name>
    <dbReference type="NCBI Taxonomy" id="165716"/>
    <lineage>
        <taxon>Eukaryota</taxon>
        <taxon>Viridiplantae</taxon>
        <taxon>Streptophyta</taxon>
        <taxon>Embryophyta</taxon>
        <taxon>Tracheophyta</taxon>
        <taxon>Spermatophyta</taxon>
        <taxon>Magnoliopsida</taxon>
        <taxon>eudicotyledons</taxon>
        <taxon>Gunneridae</taxon>
        <taxon>Pentapetalae</taxon>
        <taxon>asterids</taxon>
        <taxon>Ericales</taxon>
        <taxon>Actinidiaceae</taxon>
        <taxon>Actinidia</taxon>
    </lineage>
</organism>
<comment type="subcellular location">
    <subcellularLocation>
        <location evidence="1">Membrane</location>
        <topology evidence="1">Single-pass type I membrane protein</topology>
    </subcellularLocation>
</comment>
<dbReference type="InterPro" id="IPR011009">
    <property type="entry name" value="Kinase-like_dom_sf"/>
</dbReference>